<name>A0ABN0ZNS5_9BACI</name>
<protein>
    <submittedName>
        <fullName evidence="2">UDP-4-amino-4, 6-dideoxy-N-acetyl-beta-L-altrosami ne transaminase</fullName>
    </submittedName>
</protein>
<dbReference type="Pfam" id="PF01041">
    <property type="entry name" value="DegT_DnrJ_EryC1"/>
    <property type="match status" value="1"/>
</dbReference>
<reference evidence="2 3" key="1">
    <citation type="journal article" date="2019" name="Int. J. Syst. Evol. Microbiol.">
        <title>The Global Catalogue of Microorganisms (GCM) 10K type strain sequencing project: providing services to taxonomists for standard genome sequencing and annotation.</title>
        <authorList>
            <consortium name="The Broad Institute Genomics Platform"/>
            <consortium name="The Broad Institute Genome Sequencing Center for Infectious Disease"/>
            <person name="Wu L."/>
            <person name="Ma J."/>
        </authorList>
    </citation>
    <scope>NUCLEOTIDE SEQUENCE [LARGE SCALE GENOMIC DNA]</scope>
    <source>
        <strain evidence="2 3">JCM 14193</strain>
    </source>
</reference>
<dbReference type="InterPro" id="IPR020026">
    <property type="entry name" value="PseC"/>
</dbReference>
<dbReference type="CDD" id="cd00616">
    <property type="entry name" value="AHBA_syn"/>
    <property type="match status" value="1"/>
</dbReference>
<gene>
    <name evidence="2" type="primary">pseC</name>
    <name evidence="2" type="ORF">GCM10008935_06060</name>
</gene>
<comment type="similarity">
    <text evidence="1">Belongs to the DegT/DnrJ/EryC1 family.</text>
</comment>
<comment type="caution">
    <text evidence="2">The sequence shown here is derived from an EMBL/GenBank/DDBJ whole genome shotgun (WGS) entry which is preliminary data.</text>
</comment>
<dbReference type="InterPro" id="IPR015422">
    <property type="entry name" value="PyrdxlP-dep_Trfase_small"/>
</dbReference>
<dbReference type="SUPFAM" id="SSF53383">
    <property type="entry name" value="PLP-dependent transferases"/>
    <property type="match status" value="1"/>
</dbReference>
<dbReference type="EMBL" id="BAAACZ010000005">
    <property type="protein sequence ID" value="GAA0454032.1"/>
    <property type="molecule type" value="Genomic_DNA"/>
</dbReference>
<accession>A0ABN0ZNS5</accession>
<dbReference type="NCBIfam" id="TIGR03588">
    <property type="entry name" value="PseC"/>
    <property type="match status" value="1"/>
</dbReference>
<evidence type="ECO:0000256" key="1">
    <source>
        <dbReference type="RuleBase" id="RU004508"/>
    </source>
</evidence>
<dbReference type="PANTHER" id="PTHR30244">
    <property type="entry name" value="TRANSAMINASE"/>
    <property type="match status" value="1"/>
</dbReference>
<sequence>MKPKLAIHGGTPVRREFLPYGRQAIHDDDIRAVTDVLKSDFLTTGPKIEQFEKAIASYVGAKYAVSFTNGTAALHAACFAAGINEGDEVITTPLTFVTSANAPRYQGANVVFSDVDEKTYNIDPKAAEKQITPKTKAIIPVDFAGQPCDYDALTGLAERYNLTIIEDAAHAIGAKYKNKHIGSISDMTMFSFHPVKQMTTGEGGIITTNSFKYYEKLIQFRTHGITREESKLMNQGGPWYYEMHHLGFNYRMTDLQAALGISQIKRLNQFIKKRKHLVSRYDEAFKSIQAITTPFVHEEAQSSWHLYVIHLAQSQLTTDRKMIYKALQSENIGVNVHYIPVYYHPYYKHLGYLKGLCPVAESLYESFITLPLFPSMTEADVDDVVKAVYKVIDYYQKDDAS</sequence>
<dbReference type="InterPro" id="IPR015424">
    <property type="entry name" value="PyrdxlP-dep_Trfase"/>
</dbReference>
<organism evidence="2 3">
    <name type="scientific">Alkalibacillus silvisoli</name>
    <dbReference type="NCBI Taxonomy" id="392823"/>
    <lineage>
        <taxon>Bacteria</taxon>
        <taxon>Bacillati</taxon>
        <taxon>Bacillota</taxon>
        <taxon>Bacilli</taxon>
        <taxon>Bacillales</taxon>
        <taxon>Bacillaceae</taxon>
        <taxon>Alkalibacillus</taxon>
    </lineage>
</organism>
<dbReference type="Gene3D" id="3.40.640.10">
    <property type="entry name" value="Type I PLP-dependent aspartate aminotransferase-like (Major domain)"/>
    <property type="match status" value="1"/>
</dbReference>
<dbReference type="PANTHER" id="PTHR30244:SF34">
    <property type="entry name" value="DTDP-4-AMINO-4,6-DIDEOXYGALACTOSE TRANSAMINASE"/>
    <property type="match status" value="1"/>
</dbReference>
<dbReference type="InterPro" id="IPR000653">
    <property type="entry name" value="DegT/StrS_aminotransferase"/>
</dbReference>
<proteinExistence type="inferred from homology"/>
<evidence type="ECO:0000313" key="3">
    <source>
        <dbReference type="Proteomes" id="UP001500740"/>
    </source>
</evidence>
<dbReference type="PIRSF" id="PIRSF000390">
    <property type="entry name" value="PLP_StrS"/>
    <property type="match status" value="1"/>
</dbReference>
<dbReference type="Proteomes" id="UP001500740">
    <property type="component" value="Unassembled WGS sequence"/>
</dbReference>
<dbReference type="InterPro" id="IPR015421">
    <property type="entry name" value="PyrdxlP-dep_Trfase_major"/>
</dbReference>
<dbReference type="Gene3D" id="3.90.1150.10">
    <property type="entry name" value="Aspartate Aminotransferase, domain 1"/>
    <property type="match status" value="1"/>
</dbReference>
<evidence type="ECO:0000313" key="2">
    <source>
        <dbReference type="EMBL" id="GAA0454032.1"/>
    </source>
</evidence>
<keyword evidence="3" id="KW-1185">Reference proteome</keyword>
<keyword evidence="1" id="KW-0663">Pyridoxal phosphate</keyword>